<organism evidence="2 3">
    <name type="scientific">Diaporthe eres</name>
    <name type="common">Phomopsis oblonga</name>
    <dbReference type="NCBI Taxonomy" id="83184"/>
    <lineage>
        <taxon>Eukaryota</taxon>
        <taxon>Fungi</taxon>
        <taxon>Dikarya</taxon>
        <taxon>Ascomycota</taxon>
        <taxon>Pezizomycotina</taxon>
        <taxon>Sordariomycetes</taxon>
        <taxon>Sordariomycetidae</taxon>
        <taxon>Diaporthales</taxon>
        <taxon>Diaporthaceae</taxon>
        <taxon>Diaporthe</taxon>
        <taxon>Diaporthe eres species complex</taxon>
    </lineage>
</organism>
<accession>A0ABR1PGJ3</accession>
<reference evidence="2 3" key="1">
    <citation type="submission" date="2024-02" db="EMBL/GenBank/DDBJ databases">
        <title>De novo assembly and annotation of 12 fungi associated with fruit tree decline syndrome in Ontario, Canada.</title>
        <authorList>
            <person name="Sulman M."/>
            <person name="Ellouze W."/>
            <person name="Ilyukhin E."/>
        </authorList>
    </citation>
    <scope>NUCLEOTIDE SEQUENCE [LARGE SCALE GENOMIC DNA]</scope>
    <source>
        <strain evidence="2 3">M169</strain>
    </source>
</reference>
<dbReference type="Proteomes" id="UP001430848">
    <property type="component" value="Unassembled WGS sequence"/>
</dbReference>
<proteinExistence type="predicted"/>
<gene>
    <name evidence="2" type="ORF">SLS63_003500</name>
</gene>
<keyword evidence="3" id="KW-1185">Reference proteome</keyword>
<evidence type="ECO:0000313" key="3">
    <source>
        <dbReference type="Proteomes" id="UP001430848"/>
    </source>
</evidence>
<comment type="caution">
    <text evidence="2">The sequence shown here is derived from an EMBL/GenBank/DDBJ whole genome shotgun (WGS) entry which is preliminary data.</text>
</comment>
<dbReference type="EMBL" id="JAKNSF020000011">
    <property type="protein sequence ID" value="KAK7735982.1"/>
    <property type="molecule type" value="Genomic_DNA"/>
</dbReference>
<feature type="region of interest" description="Disordered" evidence="1">
    <location>
        <begin position="150"/>
        <end position="188"/>
    </location>
</feature>
<evidence type="ECO:0000313" key="2">
    <source>
        <dbReference type="EMBL" id="KAK7735982.1"/>
    </source>
</evidence>
<name>A0ABR1PGJ3_DIAER</name>
<protein>
    <submittedName>
        <fullName evidence="2">Uncharacterized protein</fullName>
    </submittedName>
</protein>
<evidence type="ECO:0000256" key="1">
    <source>
        <dbReference type="SAM" id="MobiDB-lite"/>
    </source>
</evidence>
<feature type="compositionally biased region" description="Polar residues" evidence="1">
    <location>
        <begin position="155"/>
        <end position="164"/>
    </location>
</feature>
<sequence>MSTCQEFLQGRLVAAWSDESTWDDFMDKRSVVEYLVETTIMDAWDDLTEYCVNPWYHPVASFKQVMKPLLRFFWEIFGKSPVFWFIVAAWTIRWAHSNYNLYHAAVWVIRWAYSNCKFYYTCLVEAINTQSNWCRNTSLVFWNRKAPAPADHAPSTDNAPSADNSPPAEKPLNDENAPALAENAPTPNRAALARAAERTLLWLENTDIPNGDARAATERA</sequence>